<sequence length="85" mass="9904">MKERARDFVHQIPLNRSSTPPLVLQLQNRSGDWAKRFQDEVSEELRGRYAVCPDSLLQPSSLIPCRPAGMLDSCLRHETKDRYRH</sequence>
<evidence type="ECO:0000313" key="1">
    <source>
        <dbReference type="Proteomes" id="UP000036681"/>
    </source>
</evidence>
<dbReference type="WBParaSite" id="ALUE_0000999701-mRNA-1">
    <property type="protein sequence ID" value="ALUE_0000999701-mRNA-1"/>
    <property type="gene ID" value="ALUE_0000999701"/>
</dbReference>
<protein>
    <submittedName>
        <fullName evidence="2">Uncharacterized protein</fullName>
    </submittedName>
</protein>
<reference evidence="2" key="1">
    <citation type="submission" date="2017-02" db="UniProtKB">
        <authorList>
            <consortium name="WormBaseParasite"/>
        </authorList>
    </citation>
    <scope>IDENTIFICATION</scope>
</reference>
<organism evidence="1 2">
    <name type="scientific">Ascaris lumbricoides</name>
    <name type="common">Giant roundworm</name>
    <dbReference type="NCBI Taxonomy" id="6252"/>
    <lineage>
        <taxon>Eukaryota</taxon>
        <taxon>Metazoa</taxon>
        <taxon>Ecdysozoa</taxon>
        <taxon>Nematoda</taxon>
        <taxon>Chromadorea</taxon>
        <taxon>Rhabditida</taxon>
        <taxon>Spirurina</taxon>
        <taxon>Ascaridomorpha</taxon>
        <taxon>Ascaridoidea</taxon>
        <taxon>Ascarididae</taxon>
        <taxon>Ascaris</taxon>
    </lineage>
</organism>
<name>A0A0M3I180_ASCLU</name>
<keyword evidence="1" id="KW-1185">Reference proteome</keyword>
<dbReference type="AlphaFoldDB" id="A0A0M3I180"/>
<dbReference type="Proteomes" id="UP000036681">
    <property type="component" value="Unplaced"/>
</dbReference>
<accession>A0A0M3I180</accession>
<evidence type="ECO:0000313" key="2">
    <source>
        <dbReference type="WBParaSite" id="ALUE_0000999701-mRNA-1"/>
    </source>
</evidence>
<proteinExistence type="predicted"/>